<dbReference type="InterPro" id="IPR027417">
    <property type="entry name" value="P-loop_NTPase"/>
</dbReference>
<dbReference type="InterPro" id="IPR003593">
    <property type="entry name" value="AAA+_ATPase"/>
</dbReference>
<keyword evidence="11" id="KW-0131">Cell cycle</keyword>
<dbReference type="Proteomes" id="UP000233769">
    <property type="component" value="Chromosome tk0001"/>
</dbReference>
<organism evidence="11 12">
    <name type="scientific">Methylorubrum extorquens</name>
    <name type="common">Methylobacterium dichloromethanicum</name>
    <name type="synonym">Methylobacterium extorquens</name>
    <dbReference type="NCBI Taxonomy" id="408"/>
    <lineage>
        <taxon>Bacteria</taxon>
        <taxon>Pseudomonadati</taxon>
        <taxon>Pseudomonadota</taxon>
        <taxon>Alphaproteobacteria</taxon>
        <taxon>Hyphomicrobiales</taxon>
        <taxon>Methylobacteriaceae</taxon>
        <taxon>Methylorubrum</taxon>
    </lineage>
</organism>
<feature type="binding site" evidence="7">
    <location>
        <begin position="751"/>
        <end position="758"/>
    </location>
    <ligand>
        <name>ATP</name>
        <dbReference type="ChEBI" id="CHEBI:30616"/>
    </ligand>
</feature>
<proteinExistence type="inferred from homology"/>
<feature type="coiled-coil region" evidence="8">
    <location>
        <begin position="612"/>
        <end position="639"/>
    </location>
</feature>
<comment type="similarity">
    <text evidence="1">Belongs to the FtsK/SpoIIIE/SftA family.</text>
</comment>
<sequence length="1136" mass="121434">MFRVISQIMRASGRPPHSHRDPSRPSRGGDRLDRSIGGIAHRLMSLRSNLARRIAGAPPAPPRALPHALPHPALPQPGTDGFDAGNVPSWLVPPGAMLGRAPAAPEDWGSQPWSPEPEEGLFEMPAPALPYGAQPEMPFESRIDPRASGPGVLVRTPRRPAAIAPEAGVIPAAHALPASQDGSYGVPQAALPEAVRFTRTPDTVLMERRRQALEAEREAQLRAQALLDAQAAAEAAALEAQRAREAAEREAAERAAQRSAESDEAARLRAEQAASEVPSWRRPFVPPPGVSFFRTPDRRQKSVVQVQQAEVVPQAEVLPQAEIASQPALAIEEIRFDAMHFEAVAAESLPAAPLPAPAETPEAALFAAFYAPFIPPVPAEPSDWSDVPDWSALHGWFGPAESAVEVAEPVAPAAPRPVLNAMAARAAIRPARSAFAEAAPQPAFEAAPRAVAPAPAPVSAMAAAPVAARPFTAYPAPAPAPVQPAPQAVQPAPQAPSPAPQGMTTAPLTIPARPVLLRTKPGAEVEPSEDLAEDFAQDFAEEPAALDTADAFEAEAAEPVATIEPEPENRPRAILPERSMLIPAGRHLEASFVGNADYELPDLELLAEPPLNDGEEVDADELEQNALNLQQTVQDFGVRGDILAVRPGPVVTLYELEPAPGTKSSRVIGLSDDIARSMSAISARVAVVPGRNVIGIELPNPVRETVYLRELLASVDFVETKHKLALCLGKNIGGEPIIADLARMPHLLVAGTTGSGKSVAINTMILSLLYRLKPEECRLIMVDPKMLELSVYDGIPHLLSPVVIDPKKAVIALKWAVREMEERYKKMSKISVRNIDGYNARMKEARERGEIITRTIQTGFDRTTGEAVFEEQEMDLSALPYIVIVVDEMADLMMVAGKDIEGAIQRLAQMARAAGIHLIMATQRPSVDVITGTIKANFPTRISFQVTSKIDSRTILGEMGAEQLLGQGDMLFMAGGGRTTRVHGPFCSDSEVETVVAHLKRQGRPSYLEAVTADDGSSEQPEKPAKGGRAAAKAEKDDFAETEESDAPVFDIGAFAATAGAEGGELYEQAIAVVLRDRKASTSYIQRRLQIGYNRAASIMERMEIEGIVGPANHAGKREILVEGLASAPSSGYDDD</sequence>
<feature type="region of interest" description="Disordered" evidence="9">
    <location>
        <begin position="1010"/>
        <end position="1044"/>
    </location>
</feature>
<feature type="compositionally biased region" description="Basic and acidic residues" evidence="9">
    <location>
        <begin position="244"/>
        <end position="270"/>
    </location>
</feature>
<evidence type="ECO:0000313" key="12">
    <source>
        <dbReference type="Proteomes" id="UP000233769"/>
    </source>
</evidence>
<dbReference type="GO" id="GO:0005524">
    <property type="term" value="F:ATP binding"/>
    <property type="evidence" value="ECO:0007669"/>
    <property type="project" value="UniProtKB-UniRule"/>
</dbReference>
<dbReference type="Pfam" id="PF17854">
    <property type="entry name" value="FtsK_alpha"/>
    <property type="match status" value="1"/>
</dbReference>
<gene>
    <name evidence="11" type="primary">ftsK</name>
    <name evidence="11" type="ORF">TK0001_1437</name>
</gene>
<dbReference type="PANTHER" id="PTHR22683:SF41">
    <property type="entry name" value="DNA TRANSLOCASE FTSK"/>
    <property type="match status" value="1"/>
</dbReference>
<comment type="subunit">
    <text evidence="6">Homohexamer. Forms a ring that surrounds DNA.</text>
</comment>
<feature type="domain" description="FtsK" evidence="10">
    <location>
        <begin position="734"/>
        <end position="953"/>
    </location>
</feature>
<feature type="region of interest" description="Disordered" evidence="9">
    <location>
        <begin position="478"/>
        <end position="505"/>
    </location>
</feature>
<keyword evidence="8" id="KW-0175">Coiled coil</keyword>
<evidence type="ECO:0000256" key="1">
    <source>
        <dbReference type="ARBA" id="ARBA00006474"/>
    </source>
</evidence>
<protein>
    <submittedName>
        <fullName evidence="11">Cell division protein</fullName>
    </submittedName>
</protein>
<evidence type="ECO:0000256" key="8">
    <source>
        <dbReference type="SAM" id="Coils"/>
    </source>
</evidence>
<dbReference type="InterPro" id="IPR018541">
    <property type="entry name" value="Ftsk_gamma"/>
</dbReference>
<dbReference type="Gene3D" id="3.40.50.300">
    <property type="entry name" value="P-loop containing nucleotide triphosphate hydrolases"/>
    <property type="match status" value="1"/>
</dbReference>
<evidence type="ECO:0000256" key="9">
    <source>
        <dbReference type="SAM" id="MobiDB-lite"/>
    </source>
</evidence>
<dbReference type="InterPro" id="IPR041027">
    <property type="entry name" value="FtsK_alpha"/>
</dbReference>
<evidence type="ECO:0000256" key="7">
    <source>
        <dbReference type="PROSITE-ProRule" id="PRU00289"/>
    </source>
</evidence>
<dbReference type="AlphaFoldDB" id="A0A2N9AL33"/>
<dbReference type="GO" id="GO:0051301">
    <property type="term" value="P:cell division"/>
    <property type="evidence" value="ECO:0007669"/>
    <property type="project" value="UniProtKB-KW"/>
</dbReference>
<dbReference type="InterPro" id="IPR036388">
    <property type="entry name" value="WH-like_DNA-bd_sf"/>
</dbReference>
<evidence type="ECO:0000313" key="11">
    <source>
        <dbReference type="EMBL" id="SOR28039.1"/>
    </source>
</evidence>
<evidence type="ECO:0000256" key="2">
    <source>
        <dbReference type="ARBA" id="ARBA00022741"/>
    </source>
</evidence>
<evidence type="ECO:0000256" key="5">
    <source>
        <dbReference type="ARBA" id="ARBA00024784"/>
    </source>
</evidence>
<dbReference type="PANTHER" id="PTHR22683">
    <property type="entry name" value="SPORULATION PROTEIN RELATED"/>
    <property type="match status" value="1"/>
</dbReference>
<dbReference type="EMBL" id="LT962688">
    <property type="protein sequence ID" value="SOR28039.1"/>
    <property type="molecule type" value="Genomic_DNA"/>
</dbReference>
<keyword evidence="11" id="KW-0132">Cell division</keyword>
<evidence type="ECO:0000256" key="3">
    <source>
        <dbReference type="ARBA" id="ARBA00022840"/>
    </source>
</evidence>
<dbReference type="InterPro" id="IPR002543">
    <property type="entry name" value="FtsK_dom"/>
</dbReference>
<feature type="compositionally biased region" description="Basic and acidic residues" evidence="9">
    <location>
        <begin position="18"/>
        <end position="34"/>
    </location>
</feature>
<dbReference type="InterPro" id="IPR036390">
    <property type="entry name" value="WH_DNA-bd_sf"/>
</dbReference>
<dbReference type="SUPFAM" id="SSF46785">
    <property type="entry name" value="Winged helix' DNA-binding domain"/>
    <property type="match status" value="1"/>
</dbReference>
<comment type="function">
    <text evidence="5">Essential cell division protein that coordinates cell division and chromosome segregation. The N-terminus is involved in assembly of the cell-division machinery. The C-terminus functions as a DNA motor that moves dsDNA in an ATP-dependent manner towards the dif recombination site, which is located within the replication terminus region. Translocation stops specifically at Xer-dif sites, where FtsK interacts with the Xer recombinase, allowing activation of chromosome unlinking by recombination. FtsK orienting polar sequences (KOPS) guide the direction of DNA translocation. FtsK can remove proteins from DNA as it translocates, but translocation stops specifically at XerCD-dif site, thereby preventing removal of XerC and XerD from dif.</text>
</comment>
<dbReference type="Gene3D" id="3.30.980.40">
    <property type="match status" value="1"/>
</dbReference>
<dbReference type="Pfam" id="PF01580">
    <property type="entry name" value="FtsK_SpoIIIE"/>
    <property type="match status" value="1"/>
</dbReference>
<feature type="region of interest" description="Disordered" evidence="9">
    <location>
        <begin position="9"/>
        <end position="34"/>
    </location>
</feature>
<evidence type="ECO:0000256" key="6">
    <source>
        <dbReference type="ARBA" id="ARBA00025923"/>
    </source>
</evidence>
<dbReference type="GO" id="GO:0003677">
    <property type="term" value="F:DNA binding"/>
    <property type="evidence" value="ECO:0007669"/>
    <property type="project" value="UniProtKB-KW"/>
</dbReference>
<dbReference type="SMART" id="SM00843">
    <property type="entry name" value="Ftsk_gamma"/>
    <property type="match status" value="1"/>
</dbReference>
<accession>A0A2N9AL33</accession>
<evidence type="ECO:0000256" key="4">
    <source>
        <dbReference type="ARBA" id="ARBA00023125"/>
    </source>
</evidence>
<dbReference type="CDD" id="cd01127">
    <property type="entry name" value="TrwB_TraG_TraD_VirD4"/>
    <property type="match status" value="1"/>
</dbReference>
<keyword evidence="2 7" id="KW-0547">Nucleotide-binding</keyword>
<evidence type="ECO:0000259" key="10">
    <source>
        <dbReference type="PROSITE" id="PS50901"/>
    </source>
</evidence>
<keyword evidence="3 7" id="KW-0067">ATP-binding</keyword>
<dbReference type="Pfam" id="PF09397">
    <property type="entry name" value="FtsK_gamma"/>
    <property type="match status" value="1"/>
</dbReference>
<name>A0A2N9AL33_METEX</name>
<reference evidence="12" key="1">
    <citation type="submission" date="2017-10" db="EMBL/GenBank/DDBJ databases">
        <authorList>
            <person name="Regsiter A."/>
            <person name="William W."/>
        </authorList>
    </citation>
    <scope>NUCLEOTIDE SEQUENCE [LARGE SCALE GENOMIC DNA]</scope>
</reference>
<dbReference type="SUPFAM" id="SSF52540">
    <property type="entry name" value="P-loop containing nucleoside triphosphate hydrolases"/>
    <property type="match status" value="1"/>
</dbReference>
<keyword evidence="4" id="KW-0238">DNA-binding</keyword>
<dbReference type="SMART" id="SM00382">
    <property type="entry name" value="AAA"/>
    <property type="match status" value="1"/>
</dbReference>
<dbReference type="PROSITE" id="PS50901">
    <property type="entry name" value="FTSK"/>
    <property type="match status" value="1"/>
</dbReference>
<dbReference type="Gene3D" id="1.10.10.10">
    <property type="entry name" value="Winged helix-like DNA-binding domain superfamily/Winged helix DNA-binding domain"/>
    <property type="match status" value="1"/>
</dbReference>
<dbReference type="InterPro" id="IPR050206">
    <property type="entry name" value="FtsK/SpoIIIE/SftA"/>
</dbReference>
<feature type="region of interest" description="Disordered" evidence="9">
    <location>
        <begin position="244"/>
        <end position="281"/>
    </location>
</feature>